<dbReference type="Proteomes" id="UP001162480">
    <property type="component" value="Chromosome 3"/>
</dbReference>
<protein>
    <submittedName>
        <fullName evidence="1">Uncharacterized protein</fullName>
    </submittedName>
</protein>
<proteinExistence type="predicted"/>
<sequence length="116" mass="13605">MSNIDGTLYGLLKSYILTVSIILCWKQNLEICERNNEIQRLVQSHAITVHDYKTKSEEMGEKDIIGWLCLTVKFTKSYKPINYKEQTEQNYSLTKHDSNHIQVYHACERTFTDESV</sequence>
<name>A0AA36AMW1_OCTVU</name>
<keyword evidence="2" id="KW-1185">Reference proteome</keyword>
<reference evidence="1" key="1">
    <citation type="submission" date="2023-08" db="EMBL/GenBank/DDBJ databases">
        <authorList>
            <person name="Alioto T."/>
            <person name="Alioto T."/>
            <person name="Gomez Garrido J."/>
        </authorList>
    </citation>
    <scope>NUCLEOTIDE SEQUENCE</scope>
</reference>
<dbReference type="AlphaFoldDB" id="A0AA36AMW1"/>
<organism evidence="1 2">
    <name type="scientific">Octopus vulgaris</name>
    <name type="common">Common octopus</name>
    <dbReference type="NCBI Taxonomy" id="6645"/>
    <lineage>
        <taxon>Eukaryota</taxon>
        <taxon>Metazoa</taxon>
        <taxon>Spiralia</taxon>
        <taxon>Lophotrochozoa</taxon>
        <taxon>Mollusca</taxon>
        <taxon>Cephalopoda</taxon>
        <taxon>Coleoidea</taxon>
        <taxon>Octopodiformes</taxon>
        <taxon>Octopoda</taxon>
        <taxon>Incirrata</taxon>
        <taxon>Octopodidae</taxon>
        <taxon>Octopus</taxon>
    </lineage>
</organism>
<evidence type="ECO:0000313" key="2">
    <source>
        <dbReference type="Proteomes" id="UP001162480"/>
    </source>
</evidence>
<evidence type="ECO:0000313" key="1">
    <source>
        <dbReference type="EMBL" id="CAI9719125.1"/>
    </source>
</evidence>
<accession>A0AA36AMW1</accession>
<dbReference type="EMBL" id="OX597816">
    <property type="protein sequence ID" value="CAI9719125.1"/>
    <property type="molecule type" value="Genomic_DNA"/>
</dbReference>
<gene>
    <name evidence="1" type="ORF">OCTVUL_1B030006</name>
</gene>